<gene>
    <name evidence="2" type="ORF">UFOPK3495_00462</name>
</gene>
<keyword evidence="1" id="KW-0812">Transmembrane</keyword>
<accession>A0A6J7FA04</accession>
<organism evidence="2">
    <name type="scientific">freshwater metagenome</name>
    <dbReference type="NCBI Taxonomy" id="449393"/>
    <lineage>
        <taxon>unclassified sequences</taxon>
        <taxon>metagenomes</taxon>
        <taxon>ecological metagenomes</taxon>
    </lineage>
</organism>
<name>A0A6J7FA04_9ZZZZ</name>
<dbReference type="EMBL" id="CAFBMC010000016">
    <property type="protein sequence ID" value="CAB4892276.1"/>
    <property type="molecule type" value="Genomic_DNA"/>
</dbReference>
<dbReference type="InterPro" id="IPR025443">
    <property type="entry name" value="DUF4307"/>
</dbReference>
<sequence length="154" mass="16781">MPTPFNRSQLSPQMAERYGINHRSWTSRIVTYVLALGFALILGFVAFQVTRPGVDYELISWKVVAPDRTDVTFRVRSQNDDPVMCVVRAQDSSRADVGYATVSLIPVNGSAAVTYPLHTAIGSYTAEVLGCGDDPVPAAQFPQGVVPPTQPWTP</sequence>
<keyword evidence="1" id="KW-0472">Membrane</keyword>
<feature type="transmembrane region" description="Helical" evidence="1">
    <location>
        <begin position="29"/>
        <end position="47"/>
    </location>
</feature>
<dbReference type="AlphaFoldDB" id="A0A6J7FA04"/>
<dbReference type="Pfam" id="PF14155">
    <property type="entry name" value="DUF4307"/>
    <property type="match status" value="1"/>
</dbReference>
<keyword evidence="1" id="KW-1133">Transmembrane helix</keyword>
<evidence type="ECO:0000313" key="2">
    <source>
        <dbReference type="EMBL" id="CAB4892276.1"/>
    </source>
</evidence>
<proteinExistence type="predicted"/>
<evidence type="ECO:0000256" key="1">
    <source>
        <dbReference type="SAM" id="Phobius"/>
    </source>
</evidence>
<protein>
    <submittedName>
        <fullName evidence="2">Unannotated protein</fullName>
    </submittedName>
</protein>
<reference evidence="2" key="1">
    <citation type="submission" date="2020-05" db="EMBL/GenBank/DDBJ databases">
        <authorList>
            <person name="Chiriac C."/>
            <person name="Salcher M."/>
            <person name="Ghai R."/>
            <person name="Kavagutti S V."/>
        </authorList>
    </citation>
    <scope>NUCLEOTIDE SEQUENCE</scope>
</reference>